<evidence type="ECO:0000256" key="10">
    <source>
        <dbReference type="PIRNR" id="PIRNR015761"/>
    </source>
</evidence>
<evidence type="ECO:0000259" key="13">
    <source>
        <dbReference type="Pfam" id="PF12693"/>
    </source>
</evidence>
<feature type="region of interest" description="Disordered" evidence="11">
    <location>
        <begin position="381"/>
        <end position="400"/>
    </location>
</feature>
<comment type="subcellular location">
    <subcellularLocation>
        <location evidence="1">Cell inner membrane</location>
        <topology evidence="1">Single-pass membrane protein</topology>
    </subcellularLocation>
</comment>
<feature type="domain" description="GspL cytoplasmic actin-ATPase-like" evidence="12">
    <location>
        <begin position="5"/>
        <end position="240"/>
    </location>
</feature>
<reference evidence="14 15" key="1">
    <citation type="submission" date="2020-02" db="EMBL/GenBank/DDBJ databases">
        <title>Shewanella WXL01 sp. nov., a marine bacterium isolated from green algae in Luhuitou Fringing Reef (Northern South China Sea).</title>
        <authorList>
            <person name="Wang X."/>
        </authorList>
    </citation>
    <scope>NUCLEOTIDE SEQUENCE [LARGE SCALE GENOMIC DNA]</scope>
    <source>
        <strain evidence="14 15">MCCC 1A01895</strain>
    </source>
</reference>
<evidence type="ECO:0000256" key="11">
    <source>
        <dbReference type="SAM" id="MobiDB-lite"/>
    </source>
</evidence>
<comment type="function">
    <text evidence="10">Inner membrane component of the type II secretion system required for the energy-dependent secretion of extracellular factors such as proteases and toxins from the periplasm.</text>
</comment>
<dbReference type="Gene3D" id="3.30.1360.100">
    <property type="entry name" value="General secretion pathway protein M, EpsM"/>
    <property type="match status" value="1"/>
</dbReference>
<accession>A0ABS5I5Q2</accession>
<dbReference type="InterPro" id="IPR007812">
    <property type="entry name" value="T2SS_protein-GspL"/>
</dbReference>
<feature type="domain" description="GspL periplasmic" evidence="13">
    <location>
        <begin position="244"/>
        <end position="399"/>
    </location>
</feature>
<keyword evidence="7 10" id="KW-0653">Protein transport</keyword>
<gene>
    <name evidence="14" type="primary">gspL</name>
    <name evidence="14" type="ORF">G3R48_15345</name>
</gene>
<dbReference type="Proteomes" id="UP000811844">
    <property type="component" value="Unassembled WGS sequence"/>
</dbReference>
<dbReference type="InterPro" id="IPR043129">
    <property type="entry name" value="ATPase_NBD"/>
</dbReference>
<dbReference type="Pfam" id="PF12693">
    <property type="entry name" value="GspL_C"/>
    <property type="match status" value="1"/>
</dbReference>
<keyword evidence="5" id="KW-0997">Cell inner membrane</keyword>
<comment type="similarity">
    <text evidence="2 10">Belongs to the GSP L family.</text>
</comment>
<dbReference type="Gene3D" id="3.30.420.370">
    <property type="match status" value="1"/>
</dbReference>
<keyword evidence="8" id="KW-1133">Transmembrane helix</keyword>
<evidence type="ECO:0000313" key="14">
    <source>
        <dbReference type="EMBL" id="MBR9729353.1"/>
    </source>
</evidence>
<evidence type="ECO:0000256" key="6">
    <source>
        <dbReference type="ARBA" id="ARBA00022692"/>
    </source>
</evidence>
<dbReference type="InterPro" id="IPR024230">
    <property type="entry name" value="GspL_cyto_dom"/>
</dbReference>
<keyword evidence="9" id="KW-0472">Membrane</keyword>
<evidence type="ECO:0000256" key="3">
    <source>
        <dbReference type="ARBA" id="ARBA00022448"/>
    </source>
</evidence>
<dbReference type="EMBL" id="JAAIKR010000018">
    <property type="protein sequence ID" value="MBR9729353.1"/>
    <property type="molecule type" value="Genomic_DNA"/>
</dbReference>
<evidence type="ECO:0000256" key="9">
    <source>
        <dbReference type="ARBA" id="ARBA00023136"/>
    </source>
</evidence>
<keyword evidence="4" id="KW-1003">Cell membrane</keyword>
<dbReference type="SUPFAM" id="SSF53067">
    <property type="entry name" value="Actin-like ATPase domain"/>
    <property type="match status" value="2"/>
</dbReference>
<proteinExistence type="inferred from homology"/>
<dbReference type="Gene3D" id="3.30.420.380">
    <property type="match status" value="1"/>
</dbReference>
<evidence type="ECO:0000256" key="1">
    <source>
        <dbReference type="ARBA" id="ARBA00004377"/>
    </source>
</evidence>
<evidence type="ECO:0000256" key="2">
    <source>
        <dbReference type="ARBA" id="ARBA00005318"/>
    </source>
</evidence>
<dbReference type="Pfam" id="PF05134">
    <property type="entry name" value="T2SSL"/>
    <property type="match status" value="1"/>
</dbReference>
<evidence type="ECO:0000256" key="8">
    <source>
        <dbReference type="ARBA" id="ARBA00022989"/>
    </source>
</evidence>
<protein>
    <recommendedName>
        <fullName evidence="10">Type II secretion system protein L</fullName>
        <shortName evidence="10">T2SS protein L</shortName>
    </recommendedName>
</protein>
<dbReference type="CDD" id="cd24017">
    <property type="entry name" value="ASKHA_T2SSL_N"/>
    <property type="match status" value="1"/>
</dbReference>
<keyword evidence="15" id="KW-1185">Reference proteome</keyword>
<evidence type="ECO:0000256" key="7">
    <source>
        <dbReference type="ARBA" id="ARBA00022927"/>
    </source>
</evidence>
<dbReference type="PIRSF" id="PIRSF015761">
    <property type="entry name" value="Protein_L"/>
    <property type="match status" value="1"/>
</dbReference>
<evidence type="ECO:0000256" key="4">
    <source>
        <dbReference type="ARBA" id="ARBA00022475"/>
    </source>
</evidence>
<dbReference type="InterPro" id="IPR025691">
    <property type="entry name" value="GspL_pp_dom"/>
</dbReference>
<dbReference type="RefSeq" id="WP_212593387.1">
    <property type="nucleotide sequence ID" value="NZ_JAAIKR010000018.1"/>
</dbReference>
<sequence length="400" mass="44028">MSERLFIRLGNTAEQACSWLVWSEQEQEIIASGELADAQSLASLTERAGNRPVDVLVPAASMMLTQVSLPEKGQRQAMKAIPFMLEDSLATNVDEMHVVVGPREGEALNVVAVAHEQMQMWLSWLQDAGLKVKNIVPDCLALPLAQCQWAILNMGREYLVRTGVGAGVSLPTDWADIALPQLTAKYSEQEQPLTIASYSSDMTVTGATVEQQPLDIPMLVLAKGLLDAPINLLDGVYKPKREYSKHLTLWRNSAIIFTVVLVLALVNKGLAINELNAQTAALHTQTERVFKQAVPGVNRIVNVRSQIDAQLRTLKGQGGGAEFFTMLNALRPAFSQVPALKPDSVRFDAKRSELRMQVTAKTYAQIDKFKEIISQDFKMEGGAMNNNDDKVTSNITLRSK</sequence>
<keyword evidence="3 10" id="KW-0813">Transport</keyword>
<evidence type="ECO:0000256" key="5">
    <source>
        <dbReference type="ARBA" id="ARBA00022519"/>
    </source>
</evidence>
<dbReference type="NCBIfam" id="TIGR01709">
    <property type="entry name" value="typeII_sec_gspL"/>
    <property type="match status" value="1"/>
</dbReference>
<organism evidence="14 15">
    <name type="scientific">Shewanella intestini</name>
    <dbReference type="NCBI Taxonomy" id="2017544"/>
    <lineage>
        <taxon>Bacteria</taxon>
        <taxon>Pseudomonadati</taxon>
        <taxon>Pseudomonadota</taxon>
        <taxon>Gammaproteobacteria</taxon>
        <taxon>Alteromonadales</taxon>
        <taxon>Shewanellaceae</taxon>
        <taxon>Shewanella</taxon>
    </lineage>
</organism>
<evidence type="ECO:0000313" key="15">
    <source>
        <dbReference type="Proteomes" id="UP000811844"/>
    </source>
</evidence>
<evidence type="ECO:0000259" key="12">
    <source>
        <dbReference type="Pfam" id="PF05134"/>
    </source>
</evidence>
<keyword evidence="6" id="KW-0812">Transmembrane</keyword>
<name>A0ABS5I5Q2_9GAMM</name>
<comment type="caution">
    <text evidence="14">The sequence shown here is derived from an EMBL/GenBank/DDBJ whole genome shotgun (WGS) entry which is preliminary data.</text>
</comment>